<dbReference type="InterPro" id="IPR036291">
    <property type="entry name" value="NAD(P)-bd_dom_sf"/>
</dbReference>
<keyword evidence="5" id="KW-1185">Reference proteome</keyword>
<feature type="domain" description="Gfo/Idh/MocA-like oxidoreductase N-terminal" evidence="2">
    <location>
        <begin position="4"/>
        <end position="114"/>
    </location>
</feature>
<dbReference type="SUPFAM" id="SSF55347">
    <property type="entry name" value="Glyceraldehyde-3-phosphate dehydrogenase-like, C-terminal domain"/>
    <property type="match status" value="1"/>
</dbReference>
<evidence type="ECO:0000259" key="2">
    <source>
        <dbReference type="Pfam" id="PF01408"/>
    </source>
</evidence>
<gene>
    <name evidence="4" type="ORF">O1G22_20955</name>
</gene>
<evidence type="ECO:0000259" key="3">
    <source>
        <dbReference type="Pfam" id="PF22725"/>
    </source>
</evidence>
<dbReference type="Pfam" id="PF22725">
    <property type="entry name" value="GFO_IDH_MocA_C3"/>
    <property type="match status" value="1"/>
</dbReference>
<dbReference type="Pfam" id="PF01408">
    <property type="entry name" value="GFO_IDH_MocA"/>
    <property type="match status" value="1"/>
</dbReference>
<dbReference type="Gene3D" id="3.40.50.720">
    <property type="entry name" value="NAD(P)-binding Rossmann-like Domain"/>
    <property type="match status" value="1"/>
</dbReference>
<sequence>MTLGVAIVGFGVAGRQHAAALDGVPFARVATVLERDGSVDTDGLPRSADWAGLLDDPSVDLVALCVPPGNRAALAEEAVRAGKAVLLEKPPASSPAEIDRIVALGRRLGRPIGVMLQERLRLPEHVLGWDWGKGATGVLQVSRYRPSAHYRWAGWRHDPAESLGGVAAHLAVDYLDLACQLLGEPVNLRLGGSRELVPGIDSRIAGLVEFREGAVLSFVVTAESTVRSQRLEILGTDRRIVVADSAVTTEAAGRIEDHPAPPTPQLRRAVYQEMARALDTGGLLPRSGLRSARHVSVILRSVFDELNAVRP</sequence>
<dbReference type="PANTHER" id="PTHR43818:SF11">
    <property type="entry name" value="BCDNA.GH03377"/>
    <property type="match status" value="1"/>
</dbReference>
<evidence type="ECO:0000256" key="1">
    <source>
        <dbReference type="ARBA" id="ARBA00023002"/>
    </source>
</evidence>
<dbReference type="Proteomes" id="UP001212326">
    <property type="component" value="Chromosome"/>
</dbReference>
<proteinExistence type="predicted"/>
<dbReference type="Gene3D" id="3.30.360.10">
    <property type="entry name" value="Dihydrodipicolinate Reductase, domain 2"/>
    <property type="match status" value="1"/>
</dbReference>
<accession>A0ABY7P8G8</accession>
<reference evidence="4 5" key="1">
    <citation type="submission" date="2022-12" db="EMBL/GenBank/DDBJ databases">
        <authorList>
            <person name="Mo P."/>
        </authorList>
    </citation>
    <scope>NUCLEOTIDE SEQUENCE [LARGE SCALE GENOMIC DNA]</scope>
    <source>
        <strain evidence="4 5">HUAS 2-6</strain>
    </source>
</reference>
<evidence type="ECO:0000313" key="5">
    <source>
        <dbReference type="Proteomes" id="UP001212326"/>
    </source>
</evidence>
<dbReference type="InterPro" id="IPR050463">
    <property type="entry name" value="Gfo/Idh/MocA_oxidrdct_glycsds"/>
</dbReference>
<dbReference type="RefSeq" id="WP_270082748.1">
    <property type="nucleotide sequence ID" value="NZ_CP115300.1"/>
</dbReference>
<feature type="domain" description="GFO/IDH/MocA-like oxidoreductase" evidence="3">
    <location>
        <begin position="141"/>
        <end position="240"/>
    </location>
</feature>
<dbReference type="InterPro" id="IPR000683">
    <property type="entry name" value="Gfo/Idh/MocA-like_OxRdtase_N"/>
</dbReference>
<protein>
    <submittedName>
        <fullName evidence="4">Gfo/Idh/MocA family oxidoreductase</fullName>
    </submittedName>
</protein>
<keyword evidence="1" id="KW-0560">Oxidoreductase</keyword>
<dbReference type="InterPro" id="IPR055170">
    <property type="entry name" value="GFO_IDH_MocA-like_dom"/>
</dbReference>
<organism evidence="4 5">
    <name type="scientific">Streptomyces camelliae</name>
    <dbReference type="NCBI Taxonomy" id="3004093"/>
    <lineage>
        <taxon>Bacteria</taxon>
        <taxon>Bacillati</taxon>
        <taxon>Actinomycetota</taxon>
        <taxon>Actinomycetes</taxon>
        <taxon>Kitasatosporales</taxon>
        <taxon>Streptomycetaceae</taxon>
        <taxon>Streptomyces</taxon>
    </lineage>
</organism>
<dbReference type="EMBL" id="CP115300">
    <property type="protein sequence ID" value="WBO65126.1"/>
    <property type="molecule type" value="Genomic_DNA"/>
</dbReference>
<evidence type="ECO:0000313" key="4">
    <source>
        <dbReference type="EMBL" id="WBO65126.1"/>
    </source>
</evidence>
<dbReference type="PANTHER" id="PTHR43818">
    <property type="entry name" value="BCDNA.GH03377"/>
    <property type="match status" value="1"/>
</dbReference>
<name>A0ABY7P8G8_9ACTN</name>
<dbReference type="SUPFAM" id="SSF51735">
    <property type="entry name" value="NAD(P)-binding Rossmann-fold domains"/>
    <property type="match status" value="1"/>
</dbReference>